<dbReference type="Proteomes" id="UP001597362">
    <property type="component" value="Unassembled WGS sequence"/>
</dbReference>
<name>A0ABW4YP95_9BACL</name>
<sequence length="161" mass="18152">METTIDMSTEMIAISILSILWIILFVWLIVISVKFKKVKTKYNSFIAGQGVHDLENVVIAIQEKIQLNGTQLQQIEEQLQTVQQRMPLQKSKVGIVRFNPFGETGHNLSFAIAIINEQQDGIVLSAIHNRENSIVYAKPISQGQSTYKLTPEELEAVEQAN</sequence>
<organism evidence="2 3">
    <name type="scientific">Paenibacillus yanchengensis</name>
    <dbReference type="NCBI Taxonomy" id="2035833"/>
    <lineage>
        <taxon>Bacteria</taxon>
        <taxon>Bacillati</taxon>
        <taxon>Bacillota</taxon>
        <taxon>Bacilli</taxon>
        <taxon>Bacillales</taxon>
        <taxon>Paenibacillaceae</taxon>
        <taxon>Paenibacillus</taxon>
    </lineage>
</organism>
<evidence type="ECO:0000313" key="3">
    <source>
        <dbReference type="Proteomes" id="UP001597362"/>
    </source>
</evidence>
<accession>A0ABW4YP95</accession>
<feature type="transmembrane region" description="Helical" evidence="1">
    <location>
        <begin position="12"/>
        <end position="33"/>
    </location>
</feature>
<dbReference type="EMBL" id="JBHUHO010000040">
    <property type="protein sequence ID" value="MFD2117408.1"/>
    <property type="molecule type" value="Genomic_DNA"/>
</dbReference>
<comment type="caution">
    <text evidence="2">The sequence shown here is derived from an EMBL/GenBank/DDBJ whole genome shotgun (WGS) entry which is preliminary data.</text>
</comment>
<keyword evidence="1" id="KW-1133">Transmembrane helix</keyword>
<dbReference type="RefSeq" id="WP_377774555.1">
    <property type="nucleotide sequence ID" value="NZ_JBHUHO010000040.1"/>
</dbReference>
<gene>
    <name evidence="2" type="ORF">ACFSJH_16885</name>
</gene>
<dbReference type="Pfam" id="PF14584">
    <property type="entry name" value="DUF4446"/>
    <property type="match status" value="1"/>
</dbReference>
<keyword evidence="1" id="KW-0812">Transmembrane</keyword>
<evidence type="ECO:0000256" key="1">
    <source>
        <dbReference type="SAM" id="Phobius"/>
    </source>
</evidence>
<dbReference type="InterPro" id="IPR027981">
    <property type="entry name" value="DUF4446"/>
</dbReference>
<protein>
    <submittedName>
        <fullName evidence="2">DUF4446 family protein</fullName>
    </submittedName>
</protein>
<evidence type="ECO:0000313" key="2">
    <source>
        <dbReference type="EMBL" id="MFD2117408.1"/>
    </source>
</evidence>
<keyword evidence="1" id="KW-0472">Membrane</keyword>
<reference evidence="3" key="1">
    <citation type="journal article" date="2019" name="Int. J. Syst. Evol. Microbiol.">
        <title>The Global Catalogue of Microorganisms (GCM) 10K type strain sequencing project: providing services to taxonomists for standard genome sequencing and annotation.</title>
        <authorList>
            <consortium name="The Broad Institute Genomics Platform"/>
            <consortium name="The Broad Institute Genome Sequencing Center for Infectious Disease"/>
            <person name="Wu L."/>
            <person name="Ma J."/>
        </authorList>
    </citation>
    <scope>NUCLEOTIDE SEQUENCE [LARGE SCALE GENOMIC DNA]</scope>
    <source>
        <strain evidence="3">GH52</strain>
    </source>
</reference>
<keyword evidence="3" id="KW-1185">Reference proteome</keyword>
<proteinExistence type="predicted"/>